<sequence length="196" mass="21855">MPLSSGRGLLRQQLALSQHDLAIYLRVSREQLGQVEIGRRGLPPVAAERMARLRQLLAVPHDSVPAEPPLTPAETDPAHTANIEVVDEMRRRLRIVRHEAGNARYELSLLRDQAPALRRRVAVLRALQATLPAVPPAGQDDPDGLDRLWYEHHIDVAEHKLTKCGRLPQSLLENRIRALDLEIATLESLLPPAPAE</sequence>
<dbReference type="CDD" id="cd00093">
    <property type="entry name" value="HTH_XRE"/>
    <property type="match status" value="1"/>
</dbReference>
<dbReference type="InterPro" id="IPR001387">
    <property type="entry name" value="Cro/C1-type_HTH"/>
</dbReference>
<evidence type="ECO:0000313" key="2">
    <source>
        <dbReference type="Proteomes" id="UP000228535"/>
    </source>
</evidence>
<dbReference type="Proteomes" id="UP000228535">
    <property type="component" value="Unassembled WGS sequence"/>
</dbReference>
<dbReference type="SUPFAM" id="SSF47413">
    <property type="entry name" value="lambda repressor-like DNA-binding domains"/>
    <property type="match status" value="1"/>
</dbReference>
<proteinExistence type="predicted"/>
<accession>A0A2M9BQ07</accession>
<keyword evidence="2" id="KW-1185">Reference proteome</keyword>
<name>A0A2M9BQ07_9BACT</name>
<gene>
    <name evidence="1" type="ORF">CLV45_1471</name>
</gene>
<dbReference type="InterPro" id="IPR010982">
    <property type="entry name" value="Lambda_DNA-bd_dom_sf"/>
</dbReference>
<protein>
    <recommendedName>
        <fullName evidence="3">Helix-turn-helix protein</fullName>
    </recommendedName>
</protein>
<dbReference type="GO" id="GO:0003677">
    <property type="term" value="F:DNA binding"/>
    <property type="evidence" value="ECO:0007669"/>
    <property type="project" value="InterPro"/>
</dbReference>
<evidence type="ECO:0008006" key="3">
    <source>
        <dbReference type="Google" id="ProtNLM"/>
    </source>
</evidence>
<dbReference type="AlphaFoldDB" id="A0A2M9BQ07"/>
<dbReference type="RefSeq" id="WP_100335713.1">
    <property type="nucleotide sequence ID" value="NZ_PGFA01000001.1"/>
</dbReference>
<dbReference type="EMBL" id="PGFA01000001">
    <property type="protein sequence ID" value="PJJ60046.1"/>
    <property type="molecule type" value="Genomic_DNA"/>
</dbReference>
<evidence type="ECO:0000313" key="1">
    <source>
        <dbReference type="EMBL" id="PJJ60046.1"/>
    </source>
</evidence>
<reference evidence="1 2" key="1">
    <citation type="submission" date="2017-11" db="EMBL/GenBank/DDBJ databases">
        <title>Genomic Encyclopedia of Archaeal and Bacterial Type Strains, Phase II (KMG-II): From Individual Species to Whole Genera.</title>
        <authorList>
            <person name="Goeker M."/>
        </authorList>
    </citation>
    <scope>NUCLEOTIDE SEQUENCE [LARGE SCALE GENOMIC DNA]</scope>
    <source>
        <strain evidence="1 2">DSM 11115</strain>
    </source>
</reference>
<dbReference type="OrthoDB" id="886888at2"/>
<organism evidence="1 2">
    <name type="scientific">Hymenobacter chitinivorans DSM 11115</name>
    <dbReference type="NCBI Taxonomy" id="1121954"/>
    <lineage>
        <taxon>Bacteria</taxon>
        <taxon>Pseudomonadati</taxon>
        <taxon>Bacteroidota</taxon>
        <taxon>Cytophagia</taxon>
        <taxon>Cytophagales</taxon>
        <taxon>Hymenobacteraceae</taxon>
        <taxon>Hymenobacter</taxon>
    </lineage>
</organism>
<comment type="caution">
    <text evidence="1">The sequence shown here is derived from an EMBL/GenBank/DDBJ whole genome shotgun (WGS) entry which is preliminary data.</text>
</comment>